<dbReference type="EMBL" id="JBHUEE010000003">
    <property type="protein sequence ID" value="MFD1717824.1"/>
    <property type="molecule type" value="Genomic_DNA"/>
</dbReference>
<keyword evidence="1" id="KW-1133">Transmembrane helix</keyword>
<gene>
    <name evidence="2" type="ORF">ACFSE6_08260</name>
</gene>
<feature type="transmembrane region" description="Helical" evidence="1">
    <location>
        <begin position="152"/>
        <end position="174"/>
    </location>
</feature>
<feature type="transmembrane region" description="Helical" evidence="1">
    <location>
        <begin position="56"/>
        <end position="82"/>
    </location>
</feature>
<proteinExistence type="predicted"/>
<name>A0ABW4L710_9MICO</name>
<protein>
    <submittedName>
        <fullName evidence="2">Uncharacterized protein</fullName>
    </submittedName>
</protein>
<comment type="caution">
    <text evidence="2">The sequence shown here is derived from an EMBL/GenBank/DDBJ whole genome shotgun (WGS) entry which is preliminary data.</text>
</comment>
<accession>A0ABW4L710</accession>
<keyword evidence="1" id="KW-0812">Transmembrane</keyword>
<keyword evidence="1" id="KW-0472">Membrane</keyword>
<evidence type="ECO:0000256" key="1">
    <source>
        <dbReference type="SAM" id="Phobius"/>
    </source>
</evidence>
<reference evidence="3" key="1">
    <citation type="journal article" date="2019" name="Int. J. Syst. Evol. Microbiol.">
        <title>The Global Catalogue of Microorganisms (GCM) 10K type strain sequencing project: providing services to taxonomists for standard genome sequencing and annotation.</title>
        <authorList>
            <consortium name="The Broad Institute Genomics Platform"/>
            <consortium name="The Broad Institute Genome Sequencing Center for Infectious Disease"/>
            <person name="Wu L."/>
            <person name="Ma J."/>
        </authorList>
    </citation>
    <scope>NUCLEOTIDE SEQUENCE [LARGE SCALE GENOMIC DNA]</scope>
    <source>
        <strain evidence="3">JCM 17130</strain>
    </source>
</reference>
<evidence type="ECO:0000313" key="2">
    <source>
        <dbReference type="EMBL" id="MFD1717824.1"/>
    </source>
</evidence>
<sequence length="238" mass="25562">MVDRQQPVEAWMRTAEFPQPVRWGDIEAAILSRPPPEAAGGHDYVPTGQERVGGKVAFGIVMAAGILMYGLPVIGLGIVWAVVGAGPESGWLSLAQAILFVSLTLPLATLSVWWSSDRRREPKDLVITAVTGCSALAAHVLIQGAGNVGRGLLEIVTLLGAVCGFAVFAVLLLASNPGRRRSGKRSGVSQSQEDRYNVARARVLDILIERGVVNEDEVDIGYMLAMPLGTWRDLDRPR</sequence>
<organism evidence="2 3">
    <name type="scientific">Georgenia deserti</name>
    <dbReference type="NCBI Taxonomy" id="2093781"/>
    <lineage>
        <taxon>Bacteria</taxon>
        <taxon>Bacillati</taxon>
        <taxon>Actinomycetota</taxon>
        <taxon>Actinomycetes</taxon>
        <taxon>Micrococcales</taxon>
        <taxon>Bogoriellaceae</taxon>
        <taxon>Georgenia</taxon>
    </lineage>
</organism>
<feature type="transmembrane region" description="Helical" evidence="1">
    <location>
        <begin position="125"/>
        <end position="146"/>
    </location>
</feature>
<evidence type="ECO:0000313" key="3">
    <source>
        <dbReference type="Proteomes" id="UP001597277"/>
    </source>
</evidence>
<dbReference type="RefSeq" id="WP_388004881.1">
    <property type="nucleotide sequence ID" value="NZ_JBHUEE010000003.1"/>
</dbReference>
<keyword evidence="3" id="KW-1185">Reference proteome</keyword>
<dbReference type="Proteomes" id="UP001597277">
    <property type="component" value="Unassembled WGS sequence"/>
</dbReference>
<feature type="transmembrane region" description="Helical" evidence="1">
    <location>
        <begin position="94"/>
        <end position="113"/>
    </location>
</feature>